<evidence type="ECO:0000256" key="1">
    <source>
        <dbReference type="SAM" id="SignalP"/>
    </source>
</evidence>
<dbReference type="RefSeq" id="WP_110023778.1">
    <property type="nucleotide sequence ID" value="NZ_PDNZ01000006.1"/>
</dbReference>
<evidence type="ECO:0000313" key="3">
    <source>
        <dbReference type="Proteomes" id="UP000246278"/>
    </source>
</evidence>
<dbReference type="PROSITE" id="PS51257">
    <property type="entry name" value="PROKAR_LIPOPROTEIN"/>
    <property type="match status" value="1"/>
</dbReference>
<feature type="signal peptide" evidence="1">
    <location>
        <begin position="1"/>
        <end position="22"/>
    </location>
</feature>
<organism evidence="2 3">
    <name type="scientific">Prosthecochloris marina</name>
    <dbReference type="NCBI Taxonomy" id="2017681"/>
    <lineage>
        <taxon>Bacteria</taxon>
        <taxon>Pseudomonadati</taxon>
        <taxon>Chlorobiota</taxon>
        <taxon>Chlorobiia</taxon>
        <taxon>Chlorobiales</taxon>
        <taxon>Chlorobiaceae</taxon>
        <taxon>Prosthecochloris</taxon>
    </lineage>
</organism>
<dbReference type="EMBL" id="PDNZ01000006">
    <property type="protein sequence ID" value="PWW81659.1"/>
    <property type="molecule type" value="Genomic_DNA"/>
</dbReference>
<reference evidence="3" key="1">
    <citation type="submission" date="2017-10" db="EMBL/GenBank/DDBJ databases">
        <authorList>
            <person name="Gaisin V.A."/>
            <person name="Rysina M.S."/>
            <person name="Grouzdev D.S."/>
        </authorList>
    </citation>
    <scope>NUCLEOTIDE SEQUENCE [LARGE SCALE GENOMIC DNA]</scope>
    <source>
        <strain evidence="3">V1</strain>
    </source>
</reference>
<evidence type="ECO:0000313" key="2">
    <source>
        <dbReference type="EMBL" id="PWW81659.1"/>
    </source>
</evidence>
<keyword evidence="1" id="KW-0732">Signal</keyword>
<protein>
    <recommendedName>
        <fullName evidence="4">DUF3558 domain-containing protein</fullName>
    </recommendedName>
</protein>
<evidence type="ECO:0008006" key="4">
    <source>
        <dbReference type="Google" id="ProtNLM"/>
    </source>
</evidence>
<keyword evidence="3" id="KW-1185">Reference proteome</keyword>
<feature type="chain" id="PRO_5016356949" description="DUF3558 domain-containing protein" evidence="1">
    <location>
        <begin position="23"/>
        <end position="180"/>
    </location>
</feature>
<dbReference type="AlphaFoldDB" id="A0A317T4G2"/>
<proteinExistence type="predicted"/>
<gene>
    <name evidence="2" type="ORF">CR164_09640</name>
</gene>
<comment type="caution">
    <text evidence="2">The sequence shown here is derived from an EMBL/GenBank/DDBJ whole genome shotgun (WGS) entry which is preliminary data.</text>
</comment>
<dbReference type="OrthoDB" id="597608at2"/>
<name>A0A317T4G2_9CHLB</name>
<dbReference type="Proteomes" id="UP000246278">
    <property type="component" value="Unassembled WGS sequence"/>
</dbReference>
<sequence length="180" mass="19806">MKHRLCIIVLFFGFSFAFSGCSADKGETEPEKTLSQTQRQTLIEPCELITKSDAESLLGEPVKAAEKSEQKVVGMKLCMYNPADETSESFLQVMLTQKAFMKPDGIPPSAIFHSIREAQSEGRTDLEGFGDEAFIATGGLYILIDEYYISIGAGNTDRPQIRERLKAAGKTAVDNLATLR</sequence>
<accession>A0A317T4G2</accession>